<keyword evidence="1" id="KW-0812">Transmembrane</keyword>
<dbReference type="Proteomes" id="UP000007635">
    <property type="component" value="Chromosome IX"/>
</dbReference>
<evidence type="ECO:0000256" key="1">
    <source>
        <dbReference type="SAM" id="Phobius"/>
    </source>
</evidence>
<organism evidence="2 3">
    <name type="scientific">Gasterosteus aculeatus aculeatus</name>
    <name type="common">three-spined stickleback</name>
    <dbReference type="NCBI Taxonomy" id="481459"/>
    <lineage>
        <taxon>Eukaryota</taxon>
        <taxon>Metazoa</taxon>
        <taxon>Chordata</taxon>
        <taxon>Craniata</taxon>
        <taxon>Vertebrata</taxon>
        <taxon>Euteleostomi</taxon>
        <taxon>Actinopterygii</taxon>
        <taxon>Neopterygii</taxon>
        <taxon>Teleostei</taxon>
        <taxon>Neoteleostei</taxon>
        <taxon>Acanthomorphata</taxon>
        <taxon>Eupercaria</taxon>
        <taxon>Perciformes</taxon>
        <taxon>Cottioidei</taxon>
        <taxon>Gasterosteales</taxon>
        <taxon>Gasterosteidae</taxon>
        <taxon>Gasterosteus</taxon>
    </lineage>
</organism>
<reference evidence="2 3" key="1">
    <citation type="journal article" date="2021" name="G3 (Bethesda)">
        <title>Improved contiguity of the threespine stickleback genome using long-read sequencing.</title>
        <authorList>
            <person name="Nath S."/>
            <person name="Shaw D.E."/>
            <person name="White M.A."/>
        </authorList>
    </citation>
    <scope>NUCLEOTIDE SEQUENCE [LARGE SCALE GENOMIC DNA]</scope>
    <source>
        <strain evidence="2 3">Lake Benthic</strain>
    </source>
</reference>
<reference evidence="2" key="2">
    <citation type="submission" date="2025-08" db="UniProtKB">
        <authorList>
            <consortium name="Ensembl"/>
        </authorList>
    </citation>
    <scope>IDENTIFICATION</scope>
</reference>
<protein>
    <submittedName>
        <fullName evidence="2">Uncharacterized protein</fullName>
    </submittedName>
</protein>
<proteinExistence type="predicted"/>
<keyword evidence="3" id="KW-1185">Reference proteome</keyword>
<dbReference type="AlphaFoldDB" id="A0AAQ4Q1J7"/>
<name>A0AAQ4Q1J7_GASAC</name>
<keyword evidence="1" id="KW-0472">Membrane</keyword>
<dbReference type="GeneTree" id="ENSGT01120000278211"/>
<dbReference type="Ensembl" id="ENSGACT00000052405.1">
    <property type="protein sequence ID" value="ENSGACP00000045126.1"/>
    <property type="gene ID" value="ENSGACG00000028957.1"/>
</dbReference>
<keyword evidence="1" id="KW-1133">Transmembrane helix</keyword>
<accession>A0AAQ4Q1J7</accession>
<evidence type="ECO:0000313" key="2">
    <source>
        <dbReference type="Ensembl" id="ENSGACP00000045126.1"/>
    </source>
</evidence>
<evidence type="ECO:0000313" key="3">
    <source>
        <dbReference type="Proteomes" id="UP000007635"/>
    </source>
</evidence>
<reference evidence="2" key="3">
    <citation type="submission" date="2025-09" db="UniProtKB">
        <authorList>
            <consortium name="Ensembl"/>
        </authorList>
    </citation>
    <scope>IDENTIFICATION</scope>
</reference>
<sequence length="73" mass="8389">MDVAPPAEDPYCRQFHPNTFDPSRCGSCLRPDRMHLGDQSITAATTEPLQSTFIFLVCMIFAFCVENLRKMYR</sequence>
<feature type="transmembrane region" description="Helical" evidence="1">
    <location>
        <begin position="49"/>
        <end position="68"/>
    </location>
</feature>